<gene>
    <name evidence="2" type="ORF">DPMN_049535</name>
</gene>
<comment type="caution">
    <text evidence="2">The sequence shown here is derived from an EMBL/GenBank/DDBJ whole genome shotgun (WGS) entry which is preliminary data.</text>
</comment>
<feature type="region of interest" description="Disordered" evidence="1">
    <location>
        <begin position="1"/>
        <end position="47"/>
    </location>
</feature>
<protein>
    <submittedName>
        <fullName evidence="2">Uncharacterized protein</fullName>
    </submittedName>
</protein>
<accession>A0A9D4CGA9</accession>
<sequence length="231" mass="26235">MANSDDEEVFIMNRGQGDDIREQPKSSSDDERSILSGGDVPHLFRRRPARPGSTVYMKPEVYNGDGDWEVYLNHFELCAELGHWGPREKVLTLAASLRGQAQLYYVTLSRAERDSYLVLIQMLGQRFGRARQHPLWMSCLEGRKRFPEESFANLADDLKCMTQRAYPDFGNQAQEMLALNQFYKSISPELKFKCISEGCQSVTQAVALVEMYEGVMDGGAKRKASVYVVDN</sequence>
<dbReference type="Proteomes" id="UP000828390">
    <property type="component" value="Unassembled WGS sequence"/>
</dbReference>
<organism evidence="2 3">
    <name type="scientific">Dreissena polymorpha</name>
    <name type="common">Zebra mussel</name>
    <name type="synonym">Mytilus polymorpha</name>
    <dbReference type="NCBI Taxonomy" id="45954"/>
    <lineage>
        <taxon>Eukaryota</taxon>
        <taxon>Metazoa</taxon>
        <taxon>Spiralia</taxon>
        <taxon>Lophotrochozoa</taxon>
        <taxon>Mollusca</taxon>
        <taxon>Bivalvia</taxon>
        <taxon>Autobranchia</taxon>
        <taxon>Heteroconchia</taxon>
        <taxon>Euheterodonta</taxon>
        <taxon>Imparidentia</taxon>
        <taxon>Neoheterodontei</taxon>
        <taxon>Myida</taxon>
        <taxon>Dreissenoidea</taxon>
        <taxon>Dreissenidae</taxon>
        <taxon>Dreissena</taxon>
    </lineage>
</organism>
<feature type="compositionally biased region" description="Basic and acidic residues" evidence="1">
    <location>
        <begin position="16"/>
        <end position="33"/>
    </location>
</feature>
<name>A0A9D4CGA9_DREPO</name>
<proteinExistence type="predicted"/>
<keyword evidence="3" id="KW-1185">Reference proteome</keyword>
<evidence type="ECO:0000313" key="3">
    <source>
        <dbReference type="Proteomes" id="UP000828390"/>
    </source>
</evidence>
<dbReference type="PANTHER" id="PTHR45823">
    <property type="entry name" value="T-SNARE COILED-COIL HOMOLOGY DOMAIN-CONTAINING PROTEIN"/>
    <property type="match status" value="1"/>
</dbReference>
<dbReference type="PANTHER" id="PTHR45823:SF1">
    <property type="entry name" value="T-SNARE COILED-COIL HOMOLOGY DOMAIN-CONTAINING PROTEIN"/>
    <property type="match status" value="1"/>
</dbReference>
<reference evidence="2" key="1">
    <citation type="journal article" date="2019" name="bioRxiv">
        <title>The Genome of the Zebra Mussel, Dreissena polymorpha: A Resource for Invasive Species Research.</title>
        <authorList>
            <person name="McCartney M.A."/>
            <person name="Auch B."/>
            <person name="Kono T."/>
            <person name="Mallez S."/>
            <person name="Zhang Y."/>
            <person name="Obille A."/>
            <person name="Becker A."/>
            <person name="Abrahante J.E."/>
            <person name="Garbe J."/>
            <person name="Badalamenti J.P."/>
            <person name="Herman A."/>
            <person name="Mangelson H."/>
            <person name="Liachko I."/>
            <person name="Sullivan S."/>
            <person name="Sone E.D."/>
            <person name="Koren S."/>
            <person name="Silverstein K.A.T."/>
            <person name="Beckman K.B."/>
            <person name="Gohl D.M."/>
        </authorList>
    </citation>
    <scope>NUCLEOTIDE SEQUENCE</scope>
    <source>
        <strain evidence="2">Duluth1</strain>
        <tissue evidence="2">Whole animal</tissue>
    </source>
</reference>
<dbReference type="EMBL" id="JAIWYP010000012">
    <property type="protein sequence ID" value="KAH3723741.1"/>
    <property type="molecule type" value="Genomic_DNA"/>
</dbReference>
<reference evidence="2" key="2">
    <citation type="submission" date="2020-11" db="EMBL/GenBank/DDBJ databases">
        <authorList>
            <person name="McCartney M.A."/>
            <person name="Auch B."/>
            <person name="Kono T."/>
            <person name="Mallez S."/>
            <person name="Becker A."/>
            <person name="Gohl D.M."/>
            <person name="Silverstein K.A.T."/>
            <person name="Koren S."/>
            <person name="Bechman K.B."/>
            <person name="Herman A."/>
            <person name="Abrahante J.E."/>
            <person name="Garbe J."/>
        </authorList>
    </citation>
    <scope>NUCLEOTIDE SEQUENCE</scope>
    <source>
        <strain evidence="2">Duluth1</strain>
        <tissue evidence="2">Whole animal</tissue>
    </source>
</reference>
<dbReference type="AlphaFoldDB" id="A0A9D4CGA9"/>
<evidence type="ECO:0000313" key="2">
    <source>
        <dbReference type="EMBL" id="KAH3723741.1"/>
    </source>
</evidence>
<evidence type="ECO:0000256" key="1">
    <source>
        <dbReference type="SAM" id="MobiDB-lite"/>
    </source>
</evidence>